<proteinExistence type="inferred from homology"/>
<reference evidence="8 9" key="1">
    <citation type="submission" date="2023-01" db="EMBL/GenBank/DDBJ databases">
        <title>Analysis of 21 Apiospora genomes using comparative genomics revels a genus with tremendous synthesis potential of carbohydrate active enzymes and secondary metabolites.</title>
        <authorList>
            <person name="Sorensen T."/>
        </authorList>
    </citation>
    <scope>NUCLEOTIDE SEQUENCE [LARGE SCALE GENOMIC DNA]</scope>
    <source>
        <strain evidence="8 9">CBS 20057</strain>
    </source>
</reference>
<keyword evidence="7" id="KW-0472">Membrane</keyword>
<organism evidence="8 9">
    <name type="scientific">Apiospora marii</name>
    <dbReference type="NCBI Taxonomy" id="335849"/>
    <lineage>
        <taxon>Eukaryota</taxon>
        <taxon>Fungi</taxon>
        <taxon>Dikarya</taxon>
        <taxon>Ascomycota</taxon>
        <taxon>Pezizomycotina</taxon>
        <taxon>Sordariomycetes</taxon>
        <taxon>Xylariomycetidae</taxon>
        <taxon>Amphisphaeriales</taxon>
        <taxon>Apiosporaceae</taxon>
        <taxon>Apiospora</taxon>
    </lineage>
</organism>
<keyword evidence="6" id="KW-0503">Monooxygenase</keyword>
<sequence>MDFPNQSIPIAADPASLCTVFDEACRYDIRATLPVVVQTLCKAALSLVMLFVATYLFTSCRFHMTSGHDSRFRGKEPPTLPYWIPYVGNAWSMVTDPHKFYEKTLSKRPDNGPVTMRLGPISMYLIFGAENIQAIFRNSRSLSFEHMQLRIAEKVKGLPPSDTAKLGLDDSGSGSVPLNDQRGDERIWHNLHGIYLKNLTERSAVDFLTRKFVQEFAKQLDSLSWTQNTTGLYSFLQEYQFNASTITLAGPRILNYGKDSMNKQQKQVKFSDTFWEYDAAFMTLMQGMPRFLCRKGWAARDRTLEATKMWLREATEAAETAQNKDADPEWDENFGHRLVRERNAELVKYGISFDGRAAMHMGLIWAINANAVPMTAYILFELARDPALLQRIRAELRVGGVFAGSLTDIDIAALVKLPLLNSVYSECLRLRSSIPISRRLREDVVIDGYTLRKDSFLLAPSWLSHINEAVWAPRPSRSHTSLPMDSKTYNDLPGAREFWAERFLYLEATRTKVKLGDYCPYGGGSVICPGRFFAKHEILAAVAMVVTRFDLDFQGYTMLDGTTPSERGPGMEKAECRGIVSLDRDMRVNLRRRGVF</sequence>
<dbReference type="InterPro" id="IPR036396">
    <property type="entry name" value="Cyt_P450_sf"/>
</dbReference>
<dbReference type="Pfam" id="PF00067">
    <property type="entry name" value="p450"/>
    <property type="match status" value="1"/>
</dbReference>
<keyword evidence="9" id="KW-1185">Reference proteome</keyword>
<dbReference type="InterPro" id="IPR001128">
    <property type="entry name" value="Cyt_P450"/>
</dbReference>
<keyword evidence="7" id="KW-1133">Transmembrane helix</keyword>
<evidence type="ECO:0000313" key="9">
    <source>
        <dbReference type="Proteomes" id="UP001396898"/>
    </source>
</evidence>
<protein>
    <recommendedName>
        <fullName evidence="10">Cytochrome P450</fullName>
    </recommendedName>
</protein>
<keyword evidence="5" id="KW-0408">Iron</keyword>
<feature type="transmembrane region" description="Helical" evidence="7">
    <location>
        <begin position="35"/>
        <end position="57"/>
    </location>
</feature>
<evidence type="ECO:0008006" key="10">
    <source>
        <dbReference type="Google" id="ProtNLM"/>
    </source>
</evidence>
<keyword evidence="7" id="KW-0812">Transmembrane</keyword>
<keyword evidence="6" id="KW-0560">Oxidoreductase</keyword>
<dbReference type="CDD" id="cd11040">
    <property type="entry name" value="CYP7_CYP8-like"/>
    <property type="match status" value="1"/>
</dbReference>
<dbReference type="PANTHER" id="PTHR24304">
    <property type="entry name" value="CYTOCHROME P450 FAMILY 7"/>
    <property type="match status" value="1"/>
</dbReference>
<comment type="caution">
    <text evidence="8">The sequence shown here is derived from an EMBL/GenBank/DDBJ whole genome shotgun (WGS) entry which is preliminary data.</text>
</comment>
<dbReference type="EMBL" id="JAQQWI010000017">
    <property type="protein sequence ID" value="KAK8006022.1"/>
    <property type="molecule type" value="Genomic_DNA"/>
</dbReference>
<evidence type="ECO:0000256" key="6">
    <source>
        <dbReference type="ARBA" id="ARBA00023033"/>
    </source>
</evidence>
<comment type="cofactor">
    <cofactor evidence="1">
        <name>heme</name>
        <dbReference type="ChEBI" id="CHEBI:30413"/>
    </cofactor>
</comment>
<dbReference type="PANTHER" id="PTHR24304:SF2">
    <property type="entry name" value="24-HYDROXYCHOLESTEROL 7-ALPHA-HYDROXYLASE"/>
    <property type="match status" value="1"/>
</dbReference>
<evidence type="ECO:0000256" key="4">
    <source>
        <dbReference type="ARBA" id="ARBA00022723"/>
    </source>
</evidence>
<dbReference type="Proteomes" id="UP001396898">
    <property type="component" value="Unassembled WGS sequence"/>
</dbReference>
<dbReference type="Gene3D" id="1.10.630.10">
    <property type="entry name" value="Cytochrome P450"/>
    <property type="match status" value="1"/>
</dbReference>
<dbReference type="PRINTS" id="PR00465">
    <property type="entry name" value="EP450IV"/>
</dbReference>
<keyword evidence="4" id="KW-0479">Metal-binding</keyword>
<evidence type="ECO:0000256" key="2">
    <source>
        <dbReference type="ARBA" id="ARBA00010617"/>
    </source>
</evidence>
<keyword evidence="3" id="KW-0349">Heme</keyword>
<evidence type="ECO:0000256" key="7">
    <source>
        <dbReference type="SAM" id="Phobius"/>
    </source>
</evidence>
<evidence type="ECO:0000256" key="5">
    <source>
        <dbReference type="ARBA" id="ARBA00023004"/>
    </source>
</evidence>
<dbReference type="InterPro" id="IPR002403">
    <property type="entry name" value="Cyt_P450_E_grp-IV"/>
</dbReference>
<gene>
    <name evidence="8" type="ORF">PG991_012319</name>
</gene>
<evidence type="ECO:0000256" key="3">
    <source>
        <dbReference type="ARBA" id="ARBA00022617"/>
    </source>
</evidence>
<dbReference type="SUPFAM" id="SSF48264">
    <property type="entry name" value="Cytochrome P450"/>
    <property type="match status" value="1"/>
</dbReference>
<comment type="similarity">
    <text evidence="2">Belongs to the cytochrome P450 family.</text>
</comment>
<dbReference type="InterPro" id="IPR050529">
    <property type="entry name" value="CYP450_sterol_14alpha_dmase"/>
</dbReference>
<accession>A0ABR1R9Q2</accession>
<name>A0ABR1R9Q2_9PEZI</name>
<evidence type="ECO:0000313" key="8">
    <source>
        <dbReference type="EMBL" id="KAK8006022.1"/>
    </source>
</evidence>
<evidence type="ECO:0000256" key="1">
    <source>
        <dbReference type="ARBA" id="ARBA00001971"/>
    </source>
</evidence>